<comment type="caution">
    <text evidence="1">The sequence shown here is derived from an EMBL/GenBank/DDBJ whole genome shotgun (WGS) entry which is preliminary data.</text>
</comment>
<gene>
    <name evidence="1" type="ORF">BEP19_00075</name>
</gene>
<dbReference type="Gene3D" id="3.90.420.10">
    <property type="entry name" value="Oxidoreductase, molybdopterin-binding domain"/>
    <property type="match status" value="1"/>
</dbReference>
<dbReference type="InterPro" id="IPR036374">
    <property type="entry name" value="OxRdtase_Mopterin-bd_sf"/>
</dbReference>
<dbReference type="AlphaFoldDB" id="A0A419SR80"/>
<sequence>MSHWQLQIETVDGQALSVSYDDLERWKDATIPVEEYVPGKQAEAVYVKDILRQHALLEGFSRAVFTAEDGFKQKASKEELDQAFFVFKQNGEPMNAGARLYVPDGRSDCLNVKSVIQIQLEQA</sequence>
<proteinExistence type="predicted"/>
<dbReference type="EMBL" id="MCHY01000001">
    <property type="protein sequence ID" value="RKD27009.1"/>
    <property type="molecule type" value="Genomic_DNA"/>
</dbReference>
<name>A0A419SR80_9BACL</name>
<dbReference type="Proteomes" id="UP000284219">
    <property type="component" value="Unassembled WGS sequence"/>
</dbReference>
<dbReference type="OrthoDB" id="2381583at2"/>
<dbReference type="RefSeq" id="WP_120187828.1">
    <property type="nucleotide sequence ID" value="NZ_MCHY01000001.1"/>
</dbReference>
<organism evidence="1 2">
    <name type="scientific">Ammoniphilus oxalaticus</name>
    <dbReference type="NCBI Taxonomy" id="66863"/>
    <lineage>
        <taxon>Bacteria</taxon>
        <taxon>Bacillati</taxon>
        <taxon>Bacillota</taxon>
        <taxon>Bacilli</taxon>
        <taxon>Bacillales</taxon>
        <taxon>Paenibacillaceae</taxon>
        <taxon>Aneurinibacillus group</taxon>
        <taxon>Ammoniphilus</taxon>
    </lineage>
</organism>
<reference evidence="1 2" key="1">
    <citation type="submission" date="2016-08" db="EMBL/GenBank/DDBJ databases">
        <title>Novel Firmicute Genomes.</title>
        <authorList>
            <person name="Poppleton D.I."/>
            <person name="Gribaldo S."/>
        </authorList>
    </citation>
    <scope>NUCLEOTIDE SEQUENCE [LARGE SCALE GENOMIC DNA]</scope>
    <source>
        <strain evidence="1 2">RAOx-1</strain>
    </source>
</reference>
<evidence type="ECO:0000313" key="2">
    <source>
        <dbReference type="Proteomes" id="UP000284219"/>
    </source>
</evidence>
<accession>A0A419SR80</accession>
<dbReference type="SUPFAM" id="SSF56524">
    <property type="entry name" value="Oxidoreductase molybdopterin-binding domain"/>
    <property type="match status" value="1"/>
</dbReference>
<evidence type="ECO:0000313" key="1">
    <source>
        <dbReference type="EMBL" id="RKD27009.1"/>
    </source>
</evidence>
<keyword evidence="2" id="KW-1185">Reference proteome</keyword>
<protein>
    <submittedName>
        <fullName evidence="1">Uncharacterized protein</fullName>
    </submittedName>
</protein>